<keyword evidence="3" id="KW-1185">Reference proteome</keyword>
<protein>
    <submittedName>
        <fullName evidence="2">Uncharacterized protein</fullName>
    </submittedName>
</protein>
<dbReference type="RefSeq" id="WP_110988660.1">
    <property type="nucleotide sequence ID" value="NZ_CAWNWM010000027.1"/>
</dbReference>
<dbReference type="EMBL" id="PQWO01000027">
    <property type="protein sequence ID" value="PZD70832.1"/>
    <property type="molecule type" value="Genomic_DNA"/>
</dbReference>
<evidence type="ECO:0000256" key="1">
    <source>
        <dbReference type="SAM" id="MobiDB-lite"/>
    </source>
</evidence>
<name>A0A2W1JIC7_9CYAN</name>
<feature type="region of interest" description="Disordered" evidence="1">
    <location>
        <begin position="1"/>
        <end position="24"/>
    </location>
</feature>
<proteinExistence type="predicted"/>
<reference evidence="2 3" key="1">
    <citation type="journal article" date="2018" name="Sci. Rep.">
        <title>A novel species of the marine cyanobacterium Acaryochloris with a unique pigment content and lifestyle.</title>
        <authorList>
            <person name="Partensky F."/>
            <person name="Six C."/>
            <person name="Ratin M."/>
            <person name="Garczarek L."/>
            <person name="Vaulot D."/>
            <person name="Probert I."/>
            <person name="Calteau A."/>
            <person name="Gourvil P."/>
            <person name="Marie D."/>
            <person name="Grebert T."/>
            <person name="Bouchier C."/>
            <person name="Le Panse S."/>
            <person name="Gachenot M."/>
            <person name="Rodriguez F."/>
            <person name="Garrido J.L."/>
        </authorList>
    </citation>
    <scope>NUCLEOTIDE SEQUENCE [LARGE SCALE GENOMIC DNA]</scope>
    <source>
        <strain evidence="2 3">RCC1774</strain>
    </source>
</reference>
<dbReference type="Proteomes" id="UP000248857">
    <property type="component" value="Unassembled WGS sequence"/>
</dbReference>
<evidence type="ECO:0000313" key="3">
    <source>
        <dbReference type="Proteomes" id="UP000248857"/>
    </source>
</evidence>
<sequence length="61" mass="6971">MRANSSIGKYSHKKFSPPATRSIDKTCQQWKQKNAEARVAEAQIRILEKQQAQRNEGGKNK</sequence>
<organism evidence="2 3">
    <name type="scientific">Acaryochloris thomasi RCC1774</name>
    <dbReference type="NCBI Taxonomy" id="1764569"/>
    <lineage>
        <taxon>Bacteria</taxon>
        <taxon>Bacillati</taxon>
        <taxon>Cyanobacteriota</taxon>
        <taxon>Cyanophyceae</taxon>
        <taxon>Acaryochloridales</taxon>
        <taxon>Acaryochloridaceae</taxon>
        <taxon>Acaryochloris</taxon>
        <taxon>Acaryochloris thomasi</taxon>
    </lineage>
</organism>
<comment type="caution">
    <text evidence="2">The sequence shown here is derived from an EMBL/GenBank/DDBJ whole genome shotgun (WGS) entry which is preliminary data.</text>
</comment>
<gene>
    <name evidence="2" type="ORF">C1752_08974</name>
</gene>
<dbReference type="AlphaFoldDB" id="A0A2W1JIC7"/>
<accession>A0A2W1JIC7</accession>
<evidence type="ECO:0000313" key="2">
    <source>
        <dbReference type="EMBL" id="PZD70832.1"/>
    </source>
</evidence>